<name>A0A7U2EWG2_PHANO</name>
<reference evidence="3" key="1">
    <citation type="journal article" date="2021" name="BMC Genomics">
        <title>Chromosome-level genome assembly and manually-curated proteome of model necrotroph Parastagonospora nodorum Sn15 reveals a genome-wide trove of candidate effector homologs, and redundancy of virulence-related functions within an accessory chromosome.</title>
        <authorList>
            <person name="Bertazzoni S."/>
            <person name="Jones D.A.B."/>
            <person name="Phan H.T."/>
            <person name="Tan K.-C."/>
            <person name="Hane J.K."/>
        </authorList>
    </citation>
    <scope>NUCLEOTIDE SEQUENCE [LARGE SCALE GENOMIC DNA]</scope>
    <source>
        <strain evidence="3">SN15 / ATCC MYA-4574 / FGSC 10173)</strain>
    </source>
</reference>
<accession>A0A7U2EWG2</accession>
<evidence type="ECO:0000313" key="2">
    <source>
        <dbReference type="EMBL" id="QRC94391.1"/>
    </source>
</evidence>
<evidence type="ECO:0000256" key="1">
    <source>
        <dbReference type="SAM" id="MobiDB-lite"/>
    </source>
</evidence>
<feature type="compositionally biased region" description="Basic residues" evidence="1">
    <location>
        <begin position="71"/>
        <end position="96"/>
    </location>
</feature>
<feature type="compositionally biased region" description="Low complexity" evidence="1">
    <location>
        <begin position="41"/>
        <end position="57"/>
    </location>
</feature>
<feature type="region of interest" description="Disordered" evidence="1">
    <location>
        <begin position="1"/>
        <end position="96"/>
    </location>
</feature>
<sequence length="96" mass="11365">MSSAHYDGRYHHHQRPDHDSYYSRHERPVATARREELAMRDSPSSYSPADYSYEPAPLRYPGALLPLHSTPRTRRRATLASRHGRRRRASRTRRPR</sequence>
<keyword evidence="3" id="KW-1185">Reference proteome</keyword>
<dbReference type="AlphaFoldDB" id="A0A7U2EWG2"/>
<evidence type="ECO:0000313" key="3">
    <source>
        <dbReference type="Proteomes" id="UP000663193"/>
    </source>
</evidence>
<dbReference type="VEuPathDB" id="FungiDB:JI435_405740"/>
<protein>
    <submittedName>
        <fullName evidence="2">Uncharacterized protein</fullName>
    </submittedName>
</protein>
<organism evidence="2 3">
    <name type="scientific">Phaeosphaeria nodorum (strain SN15 / ATCC MYA-4574 / FGSC 10173)</name>
    <name type="common">Glume blotch fungus</name>
    <name type="synonym">Parastagonospora nodorum</name>
    <dbReference type="NCBI Taxonomy" id="321614"/>
    <lineage>
        <taxon>Eukaryota</taxon>
        <taxon>Fungi</taxon>
        <taxon>Dikarya</taxon>
        <taxon>Ascomycota</taxon>
        <taxon>Pezizomycotina</taxon>
        <taxon>Dothideomycetes</taxon>
        <taxon>Pleosporomycetidae</taxon>
        <taxon>Pleosporales</taxon>
        <taxon>Pleosporineae</taxon>
        <taxon>Phaeosphaeriaceae</taxon>
        <taxon>Parastagonospora</taxon>
    </lineage>
</organism>
<dbReference type="EMBL" id="CP069026">
    <property type="protein sequence ID" value="QRC94391.1"/>
    <property type="molecule type" value="Genomic_DNA"/>
</dbReference>
<proteinExistence type="predicted"/>
<dbReference type="Proteomes" id="UP000663193">
    <property type="component" value="Chromosome 4"/>
</dbReference>
<feature type="compositionally biased region" description="Basic and acidic residues" evidence="1">
    <location>
        <begin position="16"/>
        <end position="39"/>
    </location>
</feature>
<gene>
    <name evidence="2" type="ORF">JI435_405740</name>
</gene>